<sequence>MSIYKTIIILIILLCLPLNYGYAVRCDFDVYAGSKGSYPLDELDNWIFWTDVNPDFYQVHLNMSPPGQPERYAIIFVHPDGTIGNIKTNQANPEDNPPKPTNIFPFICTTCSGGGYQIQVIRQYVPDDLVCKTKELYFGSYPNLNLTVSPSPMIIGQKATVSWTVSGGVSGFPDGGWKGDLRLKWYQNNNELEDLATIPVSDHKYEFTVPETIVNANVPGLNFQIAGENTDSGSIAISGCITDRSSFFEIQELQKKNLILHYLM</sequence>
<proteinExistence type="predicted"/>
<accession>A0A1V1PFG9</accession>
<gene>
    <name evidence="1" type="ORF">OMM_00807</name>
</gene>
<dbReference type="AlphaFoldDB" id="A0A1V1PFG9"/>
<name>A0A1V1PFG9_9BACT</name>
<evidence type="ECO:0000313" key="2">
    <source>
        <dbReference type="Proteomes" id="UP000189670"/>
    </source>
</evidence>
<dbReference type="Proteomes" id="UP000189670">
    <property type="component" value="Unassembled WGS sequence"/>
</dbReference>
<protein>
    <submittedName>
        <fullName evidence="1">Uncharacterized protein</fullName>
    </submittedName>
</protein>
<comment type="caution">
    <text evidence="1">The sequence shown here is derived from an EMBL/GenBank/DDBJ whole genome shotgun (WGS) entry which is preliminary data.</text>
</comment>
<dbReference type="EMBL" id="ATBP01000047">
    <property type="protein sequence ID" value="ETR73631.1"/>
    <property type="molecule type" value="Genomic_DNA"/>
</dbReference>
<organism evidence="1 2">
    <name type="scientific">Candidatus Magnetoglobus multicellularis str. Araruama</name>
    <dbReference type="NCBI Taxonomy" id="890399"/>
    <lineage>
        <taxon>Bacteria</taxon>
        <taxon>Pseudomonadati</taxon>
        <taxon>Thermodesulfobacteriota</taxon>
        <taxon>Desulfobacteria</taxon>
        <taxon>Desulfobacterales</taxon>
        <taxon>Desulfobacteraceae</taxon>
        <taxon>Candidatus Magnetoglobus</taxon>
    </lineage>
</organism>
<evidence type="ECO:0000313" key="1">
    <source>
        <dbReference type="EMBL" id="ETR73631.1"/>
    </source>
</evidence>
<reference evidence="2" key="1">
    <citation type="submission" date="2012-11" db="EMBL/GenBank/DDBJ databases">
        <authorList>
            <person name="Lucero-Rivera Y.E."/>
            <person name="Tovar-Ramirez D."/>
        </authorList>
    </citation>
    <scope>NUCLEOTIDE SEQUENCE [LARGE SCALE GENOMIC DNA]</scope>
    <source>
        <strain evidence="2">Araruama</strain>
    </source>
</reference>